<comment type="caution">
    <text evidence="2">The sequence shown here is derived from an EMBL/GenBank/DDBJ whole genome shotgun (WGS) entry which is preliminary data.</text>
</comment>
<reference evidence="2 3" key="1">
    <citation type="submission" date="2017-12" db="EMBL/GenBank/DDBJ databases">
        <title>Comparative genomics of Botrytis spp.</title>
        <authorList>
            <person name="Valero-Jimenez C.A."/>
            <person name="Tapia P."/>
            <person name="Veloso J."/>
            <person name="Silva-Moreno E."/>
            <person name="Staats M."/>
            <person name="Valdes J.H."/>
            <person name="Van Kan J.A.L."/>
        </authorList>
    </citation>
    <scope>NUCLEOTIDE SEQUENCE [LARGE SCALE GENOMIC DNA]</scope>
    <source>
        <strain evidence="2 3">MUCL11595</strain>
    </source>
</reference>
<gene>
    <name evidence="2" type="ORF">BCON_0413g00020</name>
</gene>
<name>A0A4Z1H8Y5_9HELO</name>
<feature type="region of interest" description="Disordered" evidence="1">
    <location>
        <begin position="204"/>
        <end position="228"/>
    </location>
</feature>
<sequence>MMGPDETERLWGIVPGIRGGNNESSQVQTTLPLSNKRQPLILSDDNSSHYHTSNGDLDRSFYDTWDGTVFDDRMAGLSGSNQENILGSGLLATETSTGLEQLCSQYGISDFTNQIPESIRPSQFPQIHTQFTNYPQSDGNWTSESDRIIPDDYLNANRSAEHSMNSPQQTIQYFNVNSRGYESGSQNETHGNQAPILQKRIQESRQQENHGPIPWKRTRTRGAKTKAVQAGGMNVAEGLSDLECRFGMDEINRGSHNPTKRNKFAKTKYVSQPRVEQRSYCMSRVNVSLEEMKAIDPDYDKHPHKAFIPERMRFSQQAGMKTILMPTRMINLLNAHRQKARAEERKNFTGRKIPRDFKLRPVRHKDFEAFQVARRKEDETRSYENRQRRFANSRS</sequence>
<evidence type="ECO:0000313" key="2">
    <source>
        <dbReference type="EMBL" id="TGO45199.1"/>
    </source>
</evidence>
<dbReference type="Proteomes" id="UP000297527">
    <property type="component" value="Unassembled WGS sequence"/>
</dbReference>
<evidence type="ECO:0000256" key="1">
    <source>
        <dbReference type="SAM" id="MobiDB-lite"/>
    </source>
</evidence>
<feature type="compositionally biased region" description="Polar residues" evidence="1">
    <location>
        <begin position="21"/>
        <end position="34"/>
    </location>
</feature>
<feature type="region of interest" description="Disordered" evidence="1">
    <location>
        <begin position="13"/>
        <end position="34"/>
    </location>
</feature>
<dbReference type="EMBL" id="PQXN01000411">
    <property type="protein sequence ID" value="TGO45199.1"/>
    <property type="molecule type" value="Genomic_DNA"/>
</dbReference>
<protein>
    <submittedName>
        <fullName evidence="2">Uncharacterized protein</fullName>
    </submittedName>
</protein>
<organism evidence="2 3">
    <name type="scientific">Botryotinia convoluta</name>
    <dbReference type="NCBI Taxonomy" id="54673"/>
    <lineage>
        <taxon>Eukaryota</taxon>
        <taxon>Fungi</taxon>
        <taxon>Dikarya</taxon>
        <taxon>Ascomycota</taxon>
        <taxon>Pezizomycotina</taxon>
        <taxon>Leotiomycetes</taxon>
        <taxon>Helotiales</taxon>
        <taxon>Sclerotiniaceae</taxon>
        <taxon>Botryotinia</taxon>
    </lineage>
</organism>
<evidence type="ECO:0000313" key="3">
    <source>
        <dbReference type="Proteomes" id="UP000297527"/>
    </source>
</evidence>
<dbReference type="OrthoDB" id="3538755at2759"/>
<accession>A0A4Z1H8Y5</accession>
<dbReference type="AlphaFoldDB" id="A0A4Z1H8Y5"/>
<feature type="region of interest" description="Disordered" evidence="1">
    <location>
        <begin position="375"/>
        <end position="395"/>
    </location>
</feature>
<keyword evidence="3" id="KW-1185">Reference proteome</keyword>
<proteinExistence type="predicted"/>
<feature type="compositionally biased region" description="Basic and acidic residues" evidence="1">
    <location>
        <begin position="375"/>
        <end position="387"/>
    </location>
</feature>